<evidence type="ECO:0000313" key="1">
    <source>
        <dbReference type="EMBL" id="GAH48013.1"/>
    </source>
</evidence>
<sequence>ESKDLDIDYFRLVRLLPVIKGKSQEEITEWLAKAETLTIQGFDDEIREAKGKVATDKCDHQGKKMYFERCLICGKIIKIDIAKLCQK</sequence>
<name>X1HRX5_9ZZZZ</name>
<dbReference type="EMBL" id="BARU01022909">
    <property type="protein sequence ID" value="GAH48013.1"/>
    <property type="molecule type" value="Genomic_DNA"/>
</dbReference>
<accession>X1HRX5</accession>
<reference evidence="1" key="1">
    <citation type="journal article" date="2014" name="Front. Microbiol.">
        <title>High frequency of phylogenetically diverse reductive dehalogenase-homologous genes in deep subseafloor sedimentary metagenomes.</title>
        <authorList>
            <person name="Kawai M."/>
            <person name="Futagami T."/>
            <person name="Toyoda A."/>
            <person name="Takaki Y."/>
            <person name="Nishi S."/>
            <person name="Hori S."/>
            <person name="Arai W."/>
            <person name="Tsubouchi T."/>
            <person name="Morono Y."/>
            <person name="Uchiyama I."/>
            <person name="Ito T."/>
            <person name="Fujiyama A."/>
            <person name="Inagaki F."/>
            <person name="Takami H."/>
        </authorList>
    </citation>
    <scope>NUCLEOTIDE SEQUENCE</scope>
    <source>
        <strain evidence="1">Expedition CK06-06</strain>
    </source>
</reference>
<proteinExistence type="predicted"/>
<gene>
    <name evidence="1" type="ORF">S03H2_37249</name>
</gene>
<organism evidence="1">
    <name type="scientific">marine sediment metagenome</name>
    <dbReference type="NCBI Taxonomy" id="412755"/>
    <lineage>
        <taxon>unclassified sequences</taxon>
        <taxon>metagenomes</taxon>
        <taxon>ecological metagenomes</taxon>
    </lineage>
</organism>
<protein>
    <submittedName>
        <fullName evidence="1">Uncharacterized protein</fullName>
    </submittedName>
</protein>
<dbReference type="AlphaFoldDB" id="X1HRX5"/>
<comment type="caution">
    <text evidence="1">The sequence shown here is derived from an EMBL/GenBank/DDBJ whole genome shotgun (WGS) entry which is preliminary data.</text>
</comment>
<feature type="non-terminal residue" evidence="1">
    <location>
        <position position="1"/>
    </location>
</feature>